<organism evidence="5 6">
    <name type="scientific">Glonium stellatum</name>
    <dbReference type="NCBI Taxonomy" id="574774"/>
    <lineage>
        <taxon>Eukaryota</taxon>
        <taxon>Fungi</taxon>
        <taxon>Dikarya</taxon>
        <taxon>Ascomycota</taxon>
        <taxon>Pezizomycotina</taxon>
        <taxon>Dothideomycetes</taxon>
        <taxon>Pleosporomycetidae</taxon>
        <taxon>Gloniales</taxon>
        <taxon>Gloniaceae</taxon>
        <taxon>Glonium</taxon>
    </lineage>
</organism>
<evidence type="ECO:0000256" key="1">
    <source>
        <dbReference type="ARBA" id="ARBA00022603"/>
    </source>
</evidence>
<dbReference type="InterPro" id="IPR029028">
    <property type="entry name" value="Alpha/beta_knot_MTases"/>
</dbReference>
<protein>
    <recommendedName>
        <fullName evidence="4">tRNA/rRNA methyltransferase SpoU type domain-containing protein</fullName>
    </recommendedName>
</protein>
<dbReference type="GO" id="GO:0003723">
    <property type="term" value="F:RNA binding"/>
    <property type="evidence" value="ECO:0007669"/>
    <property type="project" value="InterPro"/>
</dbReference>
<gene>
    <name evidence="5" type="ORF">AOQ84DRAFT_411125</name>
</gene>
<keyword evidence="2" id="KW-0808">Transferase</keyword>
<dbReference type="InterPro" id="IPR029026">
    <property type="entry name" value="tRNA_m1G_MTases_N"/>
</dbReference>
<sequence>MASLPAGLAELFLARIPAAEQQETIRDIIQKLRPPIGGYLDITATQMAAKIIQVFPDDGNIEKLCALITNEIENGNGDPTNLRKVAELCLENSQLRARILLHIENTLKNTIRLIRTSEEFGFGIRTDEFLTEYLSPDILESGESLPYTGTAPHIAITLRYIIFLKFHFWALSESTSTLSLKIFTSLLALLGSSSELAIASRDALSALLPILQTDRLTFPGTDHEDLVGSQIWHRICDLLSQPSNSDFSGNAFRLWFRWIYQTGRFGPCQRYLQNDEYWALVQAGLLLGHSEQRKLCLSILRGSLPLLEKSIFTDHMCIIFERRKAYKIQYEKYCTLFETVVLDRYPNQVMECRGDLSNLMSTDSLIHPSWMSTLLTAALGSRIQDGIRKIIGFWYIEFVSNSQDSLETQQEFLLKGFLPWATQGFLFTSTISTSRKFTSCIHGNNLSNLIKSFIRRRSDSKRRFLMREIFKFILEKNGNLFPHAILYIQEGLLEGFRACVALDSLDTADIDSIVKISLQSGLPEIARDLCTAYCIALSKETPQDVCASVHGFNALRERYDELAEKDTKMPPHYPTSSFQMFSNQLYEAKYKSLQGDGLVQACGEALELLDGSDADNLSPQLLHHVLGAIWDEADTQDYPRAVVMKLPELFFHPNCLESCIKNLTDSSNAASAEDLSFLVADVMNKLHRLSEGRSYVLSPLASSIRTVCLLLPDAINLLPLEDFLVRFANHPPLPKHEFLLEAAASEKLNVELSHRTYSFYYGRREWFGYACVMDLLNRLPNSKLGFGRSVLNRLLEPWIAQKPPIPIISKWKTVLQLQIMLLLSGPCILKGSSTEVGHYLKSFMDALSLEPWPRHRFLLEWILAQLYLHSPQHRNQLLDLLANNEDSSPKLVASLMKMAVMVACFPDTPRDFTFRLMTLLIPLSASSKIQIRHEAHWSFPTVWDNAVERGWMNLLENPAFAALNTHIRSLDKFIPPDSVRSSRSLKLDQSKDHTLANLFQGNYLRIDPPERELVRIEDFEELWMGDARNNSALPPLRIPLGSLFPLQSSTPSASETQPPDVSTLALKPPPQSSIPLQTKSSTWQSSMLSESPNSRHSTPLILVASLIDNPYNLGGLSRCAEIFGAHSFALRSLETLNHREFLSVAVTSHMHLPIQAVAPEALPIFLTERKKEGYTVVCVEQTDQSKVLGEEGTKLPRKTVLVLGSEKEGVPGPVLAEADLCVEVRQVGVTRSLNVQTAAAITLFEYQRQWG</sequence>
<feature type="region of interest" description="Disordered" evidence="3">
    <location>
        <begin position="1048"/>
        <end position="1092"/>
    </location>
</feature>
<proteinExistence type="predicted"/>
<evidence type="ECO:0000256" key="2">
    <source>
        <dbReference type="ARBA" id="ARBA00022679"/>
    </source>
</evidence>
<keyword evidence="6" id="KW-1185">Reference proteome</keyword>
<dbReference type="Proteomes" id="UP000250140">
    <property type="component" value="Unassembled WGS sequence"/>
</dbReference>
<dbReference type="Pfam" id="PF00588">
    <property type="entry name" value="SpoU_methylase"/>
    <property type="match status" value="1"/>
</dbReference>
<evidence type="ECO:0000259" key="4">
    <source>
        <dbReference type="Pfam" id="PF00588"/>
    </source>
</evidence>
<name>A0A8E2EWT9_9PEZI</name>
<dbReference type="Gene3D" id="3.40.1280.10">
    <property type="match status" value="1"/>
</dbReference>
<evidence type="ECO:0000256" key="3">
    <source>
        <dbReference type="SAM" id="MobiDB-lite"/>
    </source>
</evidence>
<feature type="domain" description="tRNA/rRNA methyltransferase SpoU type" evidence="4">
    <location>
        <begin position="1100"/>
        <end position="1244"/>
    </location>
</feature>
<dbReference type="InterPro" id="IPR001537">
    <property type="entry name" value="SpoU_MeTrfase"/>
</dbReference>
<keyword evidence="1" id="KW-0489">Methyltransferase</keyword>
<feature type="compositionally biased region" description="Polar residues" evidence="3">
    <location>
        <begin position="1073"/>
        <end position="1092"/>
    </location>
</feature>
<dbReference type="GO" id="GO:0016423">
    <property type="term" value="F:tRNA (guanine) methyltransferase activity"/>
    <property type="evidence" value="ECO:0007669"/>
    <property type="project" value="InterPro"/>
</dbReference>
<feature type="compositionally biased region" description="Polar residues" evidence="3">
    <location>
        <begin position="1048"/>
        <end position="1060"/>
    </location>
</feature>
<dbReference type="InterPro" id="IPR044748">
    <property type="entry name" value="Trm3/TARBP1_C"/>
</dbReference>
<dbReference type="SUPFAM" id="SSF75217">
    <property type="entry name" value="alpha/beta knot"/>
    <property type="match status" value="1"/>
</dbReference>
<accession>A0A8E2EWT9</accession>
<evidence type="ECO:0000313" key="6">
    <source>
        <dbReference type="Proteomes" id="UP000250140"/>
    </source>
</evidence>
<dbReference type="EMBL" id="KV750078">
    <property type="protein sequence ID" value="OCL06382.1"/>
    <property type="molecule type" value="Genomic_DNA"/>
</dbReference>
<dbReference type="CDD" id="cd18091">
    <property type="entry name" value="SpoU-like_TRM3-like"/>
    <property type="match status" value="1"/>
</dbReference>
<dbReference type="GO" id="GO:0030488">
    <property type="term" value="P:tRNA methylation"/>
    <property type="evidence" value="ECO:0007669"/>
    <property type="project" value="InterPro"/>
</dbReference>
<evidence type="ECO:0000313" key="5">
    <source>
        <dbReference type="EMBL" id="OCL06382.1"/>
    </source>
</evidence>
<dbReference type="PANTHER" id="PTHR12029:SF11">
    <property type="entry name" value="METHYLTRANSFERASE TARBP1-RELATED"/>
    <property type="match status" value="1"/>
</dbReference>
<dbReference type="PANTHER" id="PTHR12029">
    <property type="entry name" value="RNA METHYLTRANSFERASE"/>
    <property type="match status" value="1"/>
</dbReference>
<dbReference type="OrthoDB" id="241340at2759"/>
<dbReference type="AlphaFoldDB" id="A0A8E2EWT9"/>
<reference evidence="5 6" key="1">
    <citation type="journal article" date="2016" name="Nat. Commun.">
        <title>Ectomycorrhizal ecology is imprinted in the genome of the dominant symbiotic fungus Cenococcum geophilum.</title>
        <authorList>
            <consortium name="DOE Joint Genome Institute"/>
            <person name="Peter M."/>
            <person name="Kohler A."/>
            <person name="Ohm R.A."/>
            <person name="Kuo A."/>
            <person name="Krutzmann J."/>
            <person name="Morin E."/>
            <person name="Arend M."/>
            <person name="Barry K.W."/>
            <person name="Binder M."/>
            <person name="Choi C."/>
            <person name="Clum A."/>
            <person name="Copeland A."/>
            <person name="Grisel N."/>
            <person name="Haridas S."/>
            <person name="Kipfer T."/>
            <person name="LaButti K."/>
            <person name="Lindquist E."/>
            <person name="Lipzen A."/>
            <person name="Maire R."/>
            <person name="Meier B."/>
            <person name="Mihaltcheva S."/>
            <person name="Molinier V."/>
            <person name="Murat C."/>
            <person name="Poggeler S."/>
            <person name="Quandt C.A."/>
            <person name="Sperisen C."/>
            <person name="Tritt A."/>
            <person name="Tisserant E."/>
            <person name="Crous P.W."/>
            <person name="Henrissat B."/>
            <person name="Nehls U."/>
            <person name="Egli S."/>
            <person name="Spatafora J.W."/>
            <person name="Grigoriev I.V."/>
            <person name="Martin F.M."/>
        </authorList>
    </citation>
    <scope>NUCLEOTIDE SEQUENCE [LARGE SCALE GENOMIC DNA]</scope>
    <source>
        <strain evidence="5 6">CBS 207.34</strain>
    </source>
</reference>
<dbReference type="InterPro" id="IPR045330">
    <property type="entry name" value="TRM3/TARBP1"/>
</dbReference>